<dbReference type="InterPro" id="IPR045048">
    <property type="entry name" value="FBXO31/39"/>
</dbReference>
<dbReference type="Proteomes" id="UP000636800">
    <property type="component" value="Chromosome 10"/>
</dbReference>
<evidence type="ECO:0000313" key="4">
    <source>
        <dbReference type="EMBL" id="KAG0463945.1"/>
    </source>
</evidence>
<gene>
    <name evidence="4" type="ORF">HPP92_020014</name>
</gene>
<dbReference type="Pfam" id="PF07646">
    <property type="entry name" value="Kelch_2"/>
    <property type="match status" value="1"/>
</dbReference>
<dbReference type="InterPro" id="IPR011043">
    <property type="entry name" value="Gal_Oxase/kelch_b-propeller"/>
</dbReference>
<accession>A0A835UKD6</accession>
<dbReference type="PANTHER" id="PTHR10706:SF130">
    <property type="entry name" value="F-BOX ONLY PROTEIN 31"/>
    <property type="match status" value="1"/>
</dbReference>
<dbReference type="OrthoDB" id="1922221at2759"/>
<comment type="caution">
    <text evidence="4">The sequence shown here is derived from an EMBL/GenBank/DDBJ whole genome shotgun (WGS) entry which is preliminary data.</text>
</comment>
<keyword evidence="5" id="KW-1185">Reference proteome</keyword>
<dbReference type="SMART" id="SM00256">
    <property type="entry name" value="FBOX"/>
    <property type="match status" value="1"/>
</dbReference>
<feature type="domain" description="F-box" evidence="3">
    <location>
        <begin position="48"/>
        <end position="95"/>
    </location>
</feature>
<reference evidence="4 5" key="1">
    <citation type="journal article" date="2020" name="Nat. Food">
        <title>A phased Vanilla planifolia genome enables genetic improvement of flavour and production.</title>
        <authorList>
            <person name="Hasing T."/>
            <person name="Tang H."/>
            <person name="Brym M."/>
            <person name="Khazi F."/>
            <person name="Huang T."/>
            <person name="Chambers A.H."/>
        </authorList>
    </citation>
    <scope>NUCLEOTIDE SEQUENCE [LARGE SCALE GENOMIC DNA]</scope>
    <source>
        <tissue evidence="4">Leaf</tissue>
    </source>
</reference>
<dbReference type="AlphaFoldDB" id="A0A835UKD6"/>
<dbReference type="EMBL" id="JADCNL010000010">
    <property type="protein sequence ID" value="KAG0463945.1"/>
    <property type="molecule type" value="Genomic_DNA"/>
</dbReference>
<dbReference type="SUPFAM" id="SSF50965">
    <property type="entry name" value="Galactose oxidase, central domain"/>
    <property type="match status" value="1"/>
</dbReference>
<dbReference type="InterPro" id="IPR036047">
    <property type="entry name" value="F-box-like_dom_sf"/>
</dbReference>
<dbReference type="InterPro" id="IPR056592">
    <property type="entry name" value="Beta-prop_At3g26010-like"/>
</dbReference>
<protein>
    <recommendedName>
        <fullName evidence="3">F-box domain-containing protein</fullName>
    </recommendedName>
</protein>
<dbReference type="InterPro" id="IPR001810">
    <property type="entry name" value="F-box_dom"/>
</dbReference>
<dbReference type="PANTHER" id="PTHR10706">
    <property type="entry name" value="F-BOX FAMILY PROTEIN"/>
    <property type="match status" value="1"/>
</dbReference>
<proteinExistence type="predicted"/>
<dbReference type="CDD" id="cd09917">
    <property type="entry name" value="F-box_SF"/>
    <property type="match status" value="1"/>
</dbReference>
<comment type="pathway">
    <text evidence="1">Protein modification; protein ubiquitination.</text>
</comment>
<evidence type="ECO:0000313" key="5">
    <source>
        <dbReference type="Proteomes" id="UP000636800"/>
    </source>
</evidence>
<dbReference type="Gene3D" id="1.20.1280.50">
    <property type="match status" value="1"/>
</dbReference>
<dbReference type="Pfam" id="PF24750">
    <property type="entry name" value="b-prop_At3g26010-like"/>
    <property type="match status" value="1"/>
</dbReference>
<evidence type="ECO:0000256" key="2">
    <source>
        <dbReference type="ARBA" id="ARBA00022786"/>
    </source>
</evidence>
<name>A0A835UKD6_VANPL</name>
<dbReference type="SUPFAM" id="SSF81383">
    <property type="entry name" value="F-box domain"/>
    <property type="match status" value="1"/>
</dbReference>
<dbReference type="Pfam" id="PF12937">
    <property type="entry name" value="F-box-like"/>
    <property type="match status" value="1"/>
</dbReference>
<dbReference type="FunFam" id="1.20.1280.50:FF:000030">
    <property type="entry name" value="F-box/kelch-repeat protein At3g61590"/>
    <property type="match status" value="1"/>
</dbReference>
<dbReference type="InterPro" id="IPR011498">
    <property type="entry name" value="Kelch_2"/>
</dbReference>
<evidence type="ECO:0000259" key="3">
    <source>
        <dbReference type="PROSITE" id="PS50181"/>
    </source>
</evidence>
<evidence type="ECO:0000256" key="1">
    <source>
        <dbReference type="ARBA" id="ARBA00004906"/>
    </source>
</evidence>
<sequence length="411" mass="46315">MVLYNHRNMEGEASLEWQETEDLATAGTEQETLSRDEERKVEGGFGFPSLDAVFPDDILEKILSFLPVASIIRAASVCKRWHEVVHSGKSSWVGMVPQKPWYFMFTCGKSIAGYVYDPSLKKWHTFDFPCIDKCNWFVSSSSGLVCFMDYEDRNRLFVCNPITRDWKQLQQPPNGRSPDYSALALSVDRFSRRYTVAVAKSKQLPGDFLRWEFTIHIYESESSQWVASVCEVLVGWRGGDEGVICNGVLYCLLYSSSGSSDRRHGIVMHKLGDDSSPGSLLGSMVPAPCPLTCGRLMNLGERVVMVGGIGRQDRPDVIKGIGIWELLEEEWKEVARMPQKFFQGFGELDDVFASGGAEGLVFIQSYGAPALLVFDMGGRQWKWAMRCPVTKRFALQLFTGFCFEPRLDITC</sequence>
<dbReference type="PROSITE" id="PS50181">
    <property type="entry name" value="FBOX"/>
    <property type="match status" value="1"/>
</dbReference>
<organism evidence="4 5">
    <name type="scientific">Vanilla planifolia</name>
    <name type="common">Vanilla</name>
    <dbReference type="NCBI Taxonomy" id="51239"/>
    <lineage>
        <taxon>Eukaryota</taxon>
        <taxon>Viridiplantae</taxon>
        <taxon>Streptophyta</taxon>
        <taxon>Embryophyta</taxon>
        <taxon>Tracheophyta</taxon>
        <taxon>Spermatophyta</taxon>
        <taxon>Magnoliopsida</taxon>
        <taxon>Liliopsida</taxon>
        <taxon>Asparagales</taxon>
        <taxon>Orchidaceae</taxon>
        <taxon>Vanilloideae</taxon>
        <taxon>Vanilleae</taxon>
        <taxon>Vanilla</taxon>
    </lineage>
</organism>
<keyword evidence="2" id="KW-0833">Ubl conjugation pathway</keyword>